<dbReference type="eggNOG" id="ENOG502SH59">
    <property type="taxonomic scope" value="Eukaryota"/>
</dbReference>
<feature type="domain" description="Zn(2)-C6 fungal-type" evidence="3">
    <location>
        <begin position="42"/>
        <end position="70"/>
    </location>
</feature>
<dbReference type="SUPFAM" id="SSF57701">
    <property type="entry name" value="Zn2/Cys6 DNA-binding domain"/>
    <property type="match status" value="1"/>
</dbReference>
<dbReference type="CDD" id="cd00067">
    <property type="entry name" value="GAL4"/>
    <property type="match status" value="1"/>
</dbReference>
<organism evidence="4 5">
    <name type="scientific">Sporisorium reilianum (strain SRZ2)</name>
    <name type="common">Maize head smut fungus</name>
    <dbReference type="NCBI Taxonomy" id="999809"/>
    <lineage>
        <taxon>Eukaryota</taxon>
        <taxon>Fungi</taxon>
        <taxon>Dikarya</taxon>
        <taxon>Basidiomycota</taxon>
        <taxon>Ustilaginomycotina</taxon>
        <taxon>Ustilaginomycetes</taxon>
        <taxon>Ustilaginales</taxon>
        <taxon>Ustilaginaceae</taxon>
        <taxon>Sporisorium</taxon>
    </lineage>
</organism>
<dbReference type="HOGENOM" id="CLU_010508_2_0_1"/>
<sequence length="668" mass="72760">MAMCDFMQSLSGLGHASDNVSSHDYAHGASSDWAQAQASLARKVRCDERLPKCTNCARADVECVTDDPRKPHLASVERKRASSTVSRVAVIATEPPITHASPSSSSPAANGQQHPQTAAAATTSKWADPTWMRNALGSASASIISDSQAQDRFKYVGSSNLQVFSHWVDLLLAKQRAAHDHTQRQAPHTPISDHFDHGRIHSEEYNFALPLFPVFDDEVLRRDAVRFVHQYRLDDAASMQLDEMTPYDTPLLATIYTVTATSLLDASPRQPDAVKVYLDAAYSLYGHVIGVPYLASVQALLLLHLALRARSKDGAAWQPLSSAIRIAYSIGLHRAPPSPPLHSAALDSGRPSMIRDVDSEIHTRLYTSRSACVDEAALFSTLAQLDQKLVDWSSSTLTSLSLTTLSGEEAMRGVSRTRDLQVLHLLCTYHFTLINVHRASVMLDTRLYRHHVSSRLTRHWAERLLCAEAICRRSARAIVRCIHQYLRLHTCPARMISGTIALSAVYVLAICILKHPRAASVQADLALVDALARTAQRDYALDGMPTGFTGIFGALQRLARQCVRSGGSRPPSPSPPVGMQQERHAHVSLQPFWMSLGFGRVLSGDVQHAAQLPAETAAQGAPHTAPAASLLPVHLDAPDDLLSSLLGLPDFFTPLVDDDAAAAAAIDF</sequence>
<evidence type="ECO:0000313" key="5">
    <source>
        <dbReference type="Proteomes" id="UP000008867"/>
    </source>
</evidence>
<dbReference type="GO" id="GO:0003677">
    <property type="term" value="F:DNA binding"/>
    <property type="evidence" value="ECO:0007669"/>
    <property type="project" value="InterPro"/>
</dbReference>
<accession>E7A041</accession>
<dbReference type="CDD" id="cd12148">
    <property type="entry name" value="fungal_TF_MHR"/>
    <property type="match status" value="1"/>
</dbReference>
<dbReference type="GO" id="GO:0000981">
    <property type="term" value="F:DNA-binding transcription factor activity, RNA polymerase II-specific"/>
    <property type="evidence" value="ECO:0007669"/>
    <property type="project" value="InterPro"/>
</dbReference>
<proteinExistence type="predicted"/>
<keyword evidence="5" id="KW-1185">Reference proteome</keyword>
<feature type="region of interest" description="Disordered" evidence="2">
    <location>
        <begin position="93"/>
        <end position="125"/>
    </location>
</feature>
<protein>
    <recommendedName>
        <fullName evidence="3">Zn(2)-C6 fungal-type domain-containing protein</fullName>
    </recommendedName>
</protein>
<dbReference type="Proteomes" id="UP000008867">
    <property type="component" value="Chromosome 5"/>
</dbReference>
<dbReference type="EMBL" id="FQ311470">
    <property type="protein sequence ID" value="CBQ72871.1"/>
    <property type="molecule type" value="Genomic_DNA"/>
</dbReference>
<gene>
    <name evidence="4" type="ORF">sr16602</name>
</gene>
<evidence type="ECO:0000313" key="4">
    <source>
        <dbReference type="EMBL" id="CBQ72871.1"/>
    </source>
</evidence>
<dbReference type="AlphaFoldDB" id="E7A041"/>
<dbReference type="InterPro" id="IPR001138">
    <property type="entry name" value="Zn2Cys6_DnaBD"/>
</dbReference>
<feature type="compositionally biased region" description="Low complexity" evidence="2">
    <location>
        <begin position="100"/>
        <end position="109"/>
    </location>
</feature>
<evidence type="ECO:0000256" key="1">
    <source>
        <dbReference type="ARBA" id="ARBA00023242"/>
    </source>
</evidence>
<dbReference type="InterPro" id="IPR036864">
    <property type="entry name" value="Zn2-C6_fun-type_DNA-bd_sf"/>
</dbReference>
<dbReference type="VEuPathDB" id="FungiDB:sr16602"/>
<dbReference type="InterPro" id="IPR050987">
    <property type="entry name" value="AtrR-like"/>
</dbReference>
<dbReference type="PANTHER" id="PTHR46910:SF1">
    <property type="entry name" value="MISCELLANEOUS ZN(II)2CYS6 TRANSCRIPTION FACTOR (EUROFUNG)-RELATED"/>
    <property type="match status" value="1"/>
</dbReference>
<dbReference type="Pfam" id="PF00172">
    <property type="entry name" value="Zn_clus"/>
    <property type="match status" value="1"/>
</dbReference>
<evidence type="ECO:0000256" key="2">
    <source>
        <dbReference type="SAM" id="MobiDB-lite"/>
    </source>
</evidence>
<evidence type="ECO:0000259" key="3">
    <source>
        <dbReference type="Pfam" id="PF00172"/>
    </source>
</evidence>
<name>E7A041_SPORE</name>
<reference evidence="4 5" key="1">
    <citation type="journal article" date="2010" name="Science">
        <title>Pathogenicity determinants in smut fungi revealed by genome comparison.</title>
        <authorList>
            <person name="Schirawski J."/>
            <person name="Mannhaupt G."/>
            <person name="Muench K."/>
            <person name="Brefort T."/>
            <person name="Schipper K."/>
            <person name="Doehlemann G."/>
            <person name="Di Stasio M."/>
            <person name="Roessel N."/>
            <person name="Mendoza-Mendoza A."/>
            <person name="Pester D."/>
            <person name="Mueller O."/>
            <person name="Winterberg B."/>
            <person name="Meyer E."/>
            <person name="Ghareeb H."/>
            <person name="Wollenberg T."/>
            <person name="Muensterkoetter M."/>
            <person name="Wong P."/>
            <person name="Walter M."/>
            <person name="Stukenbrock E."/>
            <person name="Gueldener U."/>
            <person name="Kahmann R."/>
        </authorList>
    </citation>
    <scope>NUCLEOTIDE SEQUENCE [LARGE SCALE GENOMIC DNA]</scope>
    <source>
        <strain evidence="5">SRZ2</strain>
    </source>
</reference>
<keyword evidence="1" id="KW-0539">Nucleus</keyword>
<dbReference type="GO" id="GO:0008270">
    <property type="term" value="F:zinc ion binding"/>
    <property type="evidence" value="ECO:0007669"/>
    <property type="project" value="InterPro"/>
</dbReference>
<dbReference type="PANTHER" id="PTHR46910">
    <property type="entry name" value="TRANSCRIPTION FACTOR PDR1"/>
    <property type="match status" value="1"/>
</dbReference>
<dbReference type="OrthoDB" id="3364175at2759"/>
<dbReference type="Gene3D" id="4.10.240.10">
    <property type="entry name" value="Zn(2)-C6 fungal-type DNA-binding domain"/>
    <property type="match status" value="1"/>
</dbReference>
<dbReference type="GO" id="GO:0006351">
    <property type="term" value="P:DNA-templated transcription"/>
    <property type="evidence" value="ECO:0007669"/>
    <property type="project" value="InterPro"/>
</dbReference>